<dbReference type="GO" id="GO:0032451">
    <property type="term" value="F:demethylase activity"/>
    <property type="evidence" value="ECO:0007669"/>
    <property type="project" value="TreeGrafter"/>
</dbReference>
<dbReference type="PANTHER" id="PTHR12463:SF0">
    <property type="entry name" value="ALPHA-KETOGLUTARATE-DEPENDENT DIOXYGENASE ALKB HOMOLOG 4"/>
    <property type="match status" value="1"/>
</dbReference>
<sequence length="142" mass="16724">MGPNTKYNLTDTKNYPMIIRENGTVKDDKEIEMELNELYLKNKNLEDTKNNKNNASPIKDIEKGVVRVPMPRRSLLILYGPARYDWEHGILREDIPSRRVCITYRELTPTYLSYGPKVEIGEHILKASKYFWDHVKYYKLGT</sequence>
<dbReference type="Proteomes" id="UP001445076">
    <property type="component" value="Unassembled WGS sequence"/>
</dbReference>
<comment type="caution">
    <text evidence="3">The sequence shown here is derived from an EMBL/GenBank/DDBJ whole genome shotgun (WGS) entry which is preliminary data.</text>
</comment>
<reference evidence="3 4" key="1">
    <citation type="journal article" date="2024" name="BMC Genomics">
        <title>Genome assembly of redclaw crayfish (Cherax quadricarinatus) provides insights into its immune adaptation and hypoxia tolerance.</title>
        <authorList>
            <person name="Liu Z."/>
            <person name="Zheng J."/>
            <person name="Li H."/>
            <person name="Fang K."/>
            <person name="Wang S."/>
            <person name="He J."/>
            <person name="Zhou D."/>
            <person name="Weng S."/>
            <person name="Chi M."/>
            <person name="Gu Z."/>
            <person name="He J."/>
            <person name="Li F."/>
            <person name="Wang M."/>
        </authorList>
    </citation>
    <scope>NUCLEOTIDE SEQUENCE [LARGE SCALE GENOMIC DNA]</scope>
    <source>
        <strain evidence="3">ZL_2023a</strain>
    </source>
</reference>
<evidence type="ECO:0000256" key="1">
    <source>
        <dbReference type="ARBA" id="ARBA00001954"/>
    </source>
</evidence>
<dbReference type="Gene3D" id="2.60.120.590">
    <property type="entry name" value="Alpha-ketoglutarate-dependent dioxygenase AlkB-like"/>
    <property type="match status" value="1"/>
</dbReference>
<keyword evidence="2" id="KW-0175">Coiled coil</keyword>
<gene>
    <name evidence="3" type="ORF">OTU49_004888</name>
</gene>
<dbReference type="GO" id="GO:0070988">
    <property type="term" value="P:demethylation"/>
    <property type="evidence" value="ECO:0007669"/>
    <property type="project" value="InterPro"/>
</dbReference>
<dbReference type="InterPro" id="IPR032857">
    <property type="entry name" value="ALKBH4"/>
</dbReference>
<dbReference type="GO" id="GO:0016491">
    <property type="term" value="F:oxidoreductase activity"/>
    <property type="evidence" value="ECO:0007669"/>
    <property type="project" value="TreeGrafter"/>
</dbReference>
<dbReference type="PANTHER" id="PTHR12463">
    <property type="entry name" value="OXYGENASE-RELATED"/>
    <property type="match status" value="1"/>
</dbReference>
<dbReference type="AlphaFoldDB" id="A0AAW0WV79"/>
<accession>A0AAW0WV79</accession>
<name>A0AAW0WV79_CHEQU</name>
<comment type="cofactor">
    <cofactor evidence="1">
        <name>Fe(2+)</name>
        <dbReference type="ChEBI" id="CHEBI:29033"/>
    </cofactor>
</comment>
<dbReference type="InterPro" id="IPR037151">
    <property type="entry name" value="AlkB-like_sf"/>
</dbReference>
<evidence type="ECO:0000256" key="2">
    <source>
        <dbReference type="SAM" id="Coils"/>
    </source>
</evidence>
<dbReference type="SUPFAM" id="SSF51197">
    <property type="entry name" value="Clavaminate synthase-like"/>
    <property type="match status" value="1"/>
</dbReference>
<keyword evidence="4" id="KW-1185">Reference proteome</keyword>
<evidence type="ECO:0000313" key="3">
    <source>
        <dbReference type="EMBL" id="KAK8736243.1"/>
    </source>
</evidence>
<feature type="coiled-coil region" evidence="2">
    <location>
        <begin position="28"/>
        <end position="55"/>
    </location>
</feature>
<organism evidence="3 4">
    <name type="scientific">Cherax quadricarinatus</name>
    <name type="common">Australian red claw crayfish</name>
    <dbReference type="NCBI Taxonomy" id="27406"/>
    <lineage>
        <taxon>Eukaryota</taxon>
        <taxon>Metazoa</taxon>
        <taxon>Ecdysozoa</taxon>
        <taxon>Arthropoda</taxon>
        <taxon>Crustacea</taxon>
        <taxon>Multicrustacea</taxon>
        <taxon>Malacostraca</taxon>
        <taxon>Eumalacostraca</taxon>
        <taxon>Eucarida</taxon>
        <taxon>Decapoda</taxon>
        <taxon>Pleocyemata</taxon>
        <taxon>Astacidea</taxon>
        <taxon>Parastacoidea</taxon>
        <taxon>Parastacidae</taxon>
        <taxon>Cherax</taxon>
    </lineage>
</organism>
<proteinExistence type="predicted"/>
<evidence type="ECO:0000313" key="4">
    <source>
        <dbReference type="Proteomes" id="UP001445076"/>
    </source>
</evidence>
<dbReference type="EMBL" id="JARKIK010000044">
    <property type="protein sequence ID" value="KAK8736243.1"/>
    <property type="molecule type" value="Genomic_DNA"/>
</dbReference>
<protein>
    <submittedName>
        <fullName evidence="3">Uncharacterized protein</fullName>
    </submittedName>
</protein>